<dbReference type="SUPFAM" id="SSF81301">
    <property type="entry name" value="Nucleotidyltransferase"/>
    <property type="match status" value="1"/>
</dbReference>
<dbReference type="OrthoDB" id="4221045at2"/>
<dbReference type="Proteomes" id="UP000295431">
    <property type="component" value="Unassembled WGS sequence"/>
</dbReference>
<protein>
    <recommendedName>
        <fullName evidence="3">Poly A polymerase head domain-containing protein</fullName>
    </recommendedName>
</protein>
<feature type="domain" description="Poly A polymerase head" evidence="3">
    <location>
        <begin position="146"/>
        <end position="272"/>
    </location>
</feature>
<evidence type="ECO:0000256" key="2">
    <source>
        <dbReference type="RuleBase" id="RU003953"/>
    </source>
</evidence>
<accession>A0A4R4P4H1</accession>
<keyword evidence="2" id="KW-0694">RNA-binding</keyword>
<dbReference type="EMBL" id="SMJW01000047">
    <property type="protein sequence ID" value="TDC16574.1"/>
    <property type="molecule type" value="Genomic_DNA"/>
</dbReference>
<dbReference type="InterPro" id="IPR002646">
    <property type="entry name" value="PolA_pol_head_dom"/>
</dbReference>
<dbReference type="AlphaFoldDB" id="A0A4R4P4H1"/>
<keyword evidence="5" id="KW-1185">Reference proteome</keyword>
<proteinExistence type="inferred from homology"/>
<gene>
    <name evidence="4" type="ORF">E1284_11980</name>
</gene>
<keyword evidence="1 2" id="KW-0808">Transferase</keyword>
<evidence type="ECO:0000259" key="3">
    <source>
        <dbReference type="Pfam" id="PF01743"/>
    </source>
</evidence>
<comment type="similarity">
    <text evidence="2">Belongs to the tRNA nucleotidyltransferase/poly(A) polymerase family.</text>
</comment>
<dbReference type="GO" id="GO:0006396">
    <property type="term" value="P:RNA processing"/>
    <property type="evidence" value="ECO:0007669"/>
    <property type="project" value="InterPro"/>
</dbReference>
<evidence type="ECO:0000313" key="4">
    <source>
        <dbReference type="EMBL" id="TDC16574.1"/>
    </source>
</evidence>
<evidence type="ECO:0000313" key="5">
    <source>
        <dbReference type="Proteomes" id="UP000295431"/>
    </source>
</evidence>
<dbReference type="Pfam" id="PF01743">
    <property type="entry name" value="PolyA_pol"/>
    <property type="match status" value="1"/>
</dbReference>
<name>A0A4R4P4H1_9ACTN</name>
<dbReference type="GO" id="GO:0003723">
    <property type="term" value="F:RNA binding"/>
    <property type="evidence" value="ECO:0007669"/>
    <property type="project" value="UniProtKB-KW"/>
</dbReference>
<dbReference type="Gene3D" id="3.30.460.10">
    <property type="entry name" value="Beta Polymerase, domain 2"/>
    <property type="match status" value="1"/>
</dbReference>
<reference evidence="4 5" key="1">
    <citation type="submission" date="2019-03" db="EMBL/GenBank/DDBJ databases">
        <title>Draft genome sequences of novel Actinobacteria.</title>
        <authorList>
            <person name="Sahin N."/>
            <person name="Ay H."/>
            <person name="Saygin H."/>
        </authorList>
    </citation>
    <scope>NUCLEOTIDE SEQUENCE [LARGE SCALE GENOMIC DNA]</scope>
    <source>
        <strain evidence="4 5">DSM 45347</strain>
    </source>
</reference>
<evidence type="ECO:0000256" key="1">
    <source>
        <dbReference type="ARBA" id="ARBA00022679"/>
    </source>
</evidence>
<sequence length="383" mass="42200">MSLEPPSSIARGRMRESGTGLALSGRYVRGDTPAVMVDDRIDDRRVIGFVYRPPAGTGVPDRFCDHVLLDGDDGVPVRLLQECADRAERCGHLPPRRRPEMISDVAAVAAGLPELIGRLTGGAPDPAGTFFTRLFDRVWELGHLIWAVGGSVRDLIADGAEAKVNDLDFAGTAPPGLMATLVREVLAGMGTRRPFRIKVSGGQVCSARFRGEDEALLEYKALDLRGFPFRVSGGDLQRDAETRDLSVNSIHYDPRHELVLDPTLRGLADLGSDVGDGSVRELWVPYRHDVPFEQVGILLRLVKFVARWRGEGLRIRVAQPMRWAAGLPDDLFARLSAAEWDKLREIRDDYLKDHSAEARRSAAEEIGPMAVRLLAELDVRSGR</sequence>
<organism evidence="4 5">
    <name type="scientific">Actinomadura bangladeshensis</name>
    <dbReference type="NCBI Taxonomy" id="453573"/>
    <lineage>
        <taxon>Bacteria</taxon>
        <taxon>Bacillati</taxon>
        <taxon>Actinomycetota</taxon>
        <taxon>Actinomycetes</taxon>
        <taxon>Streptosporangiales</taxon>
        <taxon>Thermomonosporaceae</taxon>
        <taxon>Actinomadura</taxon>
    </lineage>
</organism>
<dbReference type="InterPro" id="IPR043519">
    <property type="entry name" value="NT_sf"/>
</dbReference>
<comment type="caution">
    <text evidence="4">The sequence shown here is derived from an EMBL/GenBank/DDBJ whole genome shotgun (WGS) entry which is preliminary data.</text>
</comment>
<dbReference type="GO" id="GO:0016779">
    <property type="term" value="F:nucleotidyltransferase activity"/>
    <property type="evidence" value="ECO:0007669"/>
    <property type="project" value="InterPro"/>
</dbReference>